<dbReference type="EMBL" id="VKKY01000002">
    <property type="protein sequence ID" value="KAA3438217.1"/>
    <property type="molecule type" value="Genomic_DNA"/>
</dbReference>
<evidence type="ECO:0008006" key="4">
    <source>
        <dbReference type="Google" id="ProtNLM"/>
    </source>
</evidence>
<gene>
    <name evidence="2" type="ORF">FOA19_13220</name>
</gene>
<feature type="chain" id="PRO_5022979840" description="Outer membrane protein beta-barrel domain-containing protein" evidence="1">
    <location>
        <begin position="22"/>
        <end position="198"/>
    </location>
</feature>
<name>A0A5B6TCN3_9BACT</name>
<reference evidence="2 3" key="1">
    <citation type="submission" date="2019-07" db="EMBL/GenBank/DDBJ databases">
        <title>Rufibacter sp. nov., isolated from lake sediment.</title>
        <authorList>
            <person name="Qu J.-H."/>
        </authorList>
    </citation>
    <scope>NUCLEOTIDE SEQUENCE [LARGE SCALE GENOMIC DNA]</scope>
    <source>
        <strain evidence="2 3">NBS58-1</strain>
    </source>
</reference>
<dbReference type="RefSeq" id="WP_149091276.1">
    <property type="nucleotide sequence ID" value="NZ_VKKY01000002.1"/>
</dbReference>
<dbReference type="Proteomes" id="UP000324133">
    <property type="component" value="Unassembled WGS sequence"/>
</dbReference>
<sequence>MKTPFTMLLSLLLMVSLTSSAQNNQVANSTFNGTTASSYVGMVEVGYLYQDNKNNAPNTADSSPTLILFNGYQFHRLFSLGATVGLDFYNQVLVSPVALGIRGTLLTTRVSPTFGVDAGYGTTFLSDESDNIKNKGGWMVNPTLGMRVLAGNNTAFLFNLGYKIQRATTTEPVPWGNNMFITEKHSFKRLSARLGFMF</sequence>
<evidence type="ECO:0000313" key="2">
    <source>
        <dbReference type="EMBL" id="KAA3438217.1"/>
    </source>
</evidence>
<protein>
    <recommendedName>
        <fullName evidence="4">Outer membrane protein beta-barrel domain-containing protein</fullName>
    </recommendedName>
</protein>
<evidence type="ECO:0000313" key="3">
    <source>
        <dbReference type="Proteomes" id="UP000324133"/>
    </source>
</evidence>
<organism evidence="2 3">
    <name type="scientific">Rufibacter hautae</name>
    <dbReference type="NCBI Taxonomy" id="2595005"/>
    <lineage>
        <taxon>Bacteria</taxon>
        <taxon>Pseudomonadati</taxon>
        <taxon>Bacteroidota</taxon>
        <taxon>Cytophagia</taxon>
        <taxon>Cytophagales</taxon>
        <taxon>Hymenobacteraceae</taxon>
        <taxon>Rufibacter</taxon>
    </lineage>
</organism>
<accession>A0A5B6TCN3</accession>
<keyword evidence="1" id="KW-0732">Signal</keyword>
<dbReference type="AlphaFoldDB" id="A0A5B6TCN3"/>
<feature type="signal peptide" evidence="1">
    <location>
        <begin position="1"/>
        <end position="21"/>
    </location>
</feature>
<evidence type="ECO:0000256" key="1">
    <source>
        <dbReference type="SAM" id="SignalP"/>
    </source>
</evidence>
<proteinExistence type="predicted"/>
<dbReference type="OrthoDB" id="1121518at2"/>
<comment type="caution">
    <text evidence="2">The sequence shown here is derived from an EMBL/GenBank/DDBJ whole genome shotgun (WGS) entry which is preliminary data.</text>
</comment>
<keyword evidence="3" id="KW-1185">Reference proteome</keyword>